<evidence type="ECO:0000259" key="5">
    <source>
        <dbReference type="PROSITE" id="PS50921"/>
    </source>
</evidence>
<dbReference type="SMART" id="SM01012">
    <property type="entry name" value="ANTAR"/>
    <property type="match status" value="1"/>
</dbReference>
<reference evidence="6 7" key="1">
    <citation type="submission" date="2019-11" db="EMBL/GenBank/DDBJ databases">
        <title>Gordonia sp. nov., a novel actinobacterium isolated from mangrove soil in Hainan.</title>
        <authorList>
            <person name="Huang X."/>
            <person name="Xie Y."/>
            <person name="Chu X."/>
            <person name="Xiao K."/>
        </authorList>
    </citation>
    <scope>NUCLEOTIDE SEQUENCE [LARGE SCALE GENOMIC DNA]</scope>
    <source>
        <strain evidence="6 7">HNM0687</strain>
    </source>
</reference>
<dbReference type="InterPro" id="IPR011006">
    <property type="entry name" value="CheY-like_superfamily"/>
</dbReference>
<dbReference type="EMBL" id="WMBR01000006">
    <property type="protein sequence ID" value="MXP23599.1"/>
    <property type="molecule type" value="Genomic_DNA"/>
</dbReference>
<evidence type="ECO:0000313" key="6">
    <source>
        <dbReference type="EMBL" id="MXP23599.1"/>
    </source>
</evidence>
<dbReference type="PIRSF" id="PIRSF036625">
    <property type="entry name" value="GAF_ANTAR"/>
    <property type="match status" value="1"/>
</dbReference>
<evidence type="ECO:0000256" key="3">
    <source>
        <dbReference type="ARBA" id="ARBA00023015"/>
    </source>
</evidence>
<dbReference type="PROSITE" id="PS50921">
    <property type="entry name" value="ANTAR"/>
    <property type="match status" value="1"/>
</dbReference>
<dbReference type="SUPFAM" id="SSF55781">
    <property type="entry name" value="GAF domain-like"/>
    <property type="match status" value="1"/>
</dbReference>
<comment type="caution">
    <text evidence="6">The sequence shown here is derived from an EMBL/GenBank/DDBJ whole genome shotgun (WGS) entry which is preliminary data.</text>
</comment>
<dbReference type="AlphaFoldDB" id="A0A6L7GUD5"/>
<evidence type="ECO:0000313" key="7">
    <source>
        <dbReference type="Proteomes" id="UP000475545"/>
    </source>
</evidence>
<dbReference type="Gene3D" id="3.30.450.40">
    <property type="match status" value="1"/>
</dbReference>
<keyword evidence="4" id="KW-0804">Transcription</keyword>
<dbReference type="InterPro" id="IPR003018">
    <property type="entry name" value="GAF"/>
</dbReference>
<dbReference type="Gene3D" id="1.10.10.10">
    <property type="entry name" value="Winged helix-like DNA-binding domain superfamily/Winged helix DNA-binding domain"/>
    <property type="match status" value="1"/>
</dbReference>
<dbReference type="InterPro" id="IPR029016">
    <property type="entry name" value="GAF-like_dom_sf"/>
</dbReference>
<dbReference type="GO" id="GO:0003723">
    <property type="term" value="F:RNA binding"/>
    <property type="evidence" value="ECO:0007669"/>
    <property type="project" value="InterPro"/>
</dbReference>
<dbReference type="Proteomes" id="UP000475545">
    <property type="component" value="Unassembled WGS sequence"/>
</dbReference>
<keyword evidence="1" id="KW-0808">Transferase</keyword>
<dbReference type="Pfam" id="PF03861">
    <property type="entry name" value="ANTAR"/>
    <property type="match status" value="1"/>
</dbReference>
<dbReference type="InterPro" id="IPR036388">
    <property type="entry name" value="WH-like_DNA-bd_sf"/>
</dbReference>
<gene>
    <name evidence="6" type="ORF">GIY30_19860</name>
</gene>
<keyword evidence="3" id="KW-0805">Transcription regulation</keyword>
<evidence type="ECO:0000256" key="1">
    <source>
        <dbReference type="ARBA" id="ARBA00022679"/>
    </source>
</evidence>
<proteinExistence type="predicted"/>
<dbReference type="SUPFAM" id="SSF52172">
    <property type="entry name" value="CheY-like"/>
    <property type="match status" value="1"/>
</dbReference>
<dbReference type="SMART" id="SM00065">
    <property type="entry name" value="GAF"/>
    <property type="match status" value="1"/>
</dbReference>
<sequence length="255" mass="27483">MTNPRAGSAADPTAVHAQIARLARSVHGASPGAVEPDELLETVTRTAVQLLPRVDHAGATVVRKHRQNKPPELSSVAATGDVPRLFDKLQDEQGDGPCFEAVWTQQTVLICDTTDEPRWPALMREVAEQTPVRSILSIQLFVTDLELGALNLFSENVDGFDDNTEDIATTLAAHAAIALSSARRGQQFRSAVASRDIIGQAKGMLMERYRIDAVHAFDILRQLSQESNTPLAAVAAQVVNAEPWSSAEPADDSTS</sequence>
<evidence type="ECO:0000256" key="4">
    <source>
        <dbReference type="ARBA" id="ARBA00023163"/>
    </source>
</evidence>
<keyword evidence="2" id="KW-0418">Kinase</keyword>
<name>A0A6L7GUD5_9ACTN</name>
<organism evidence="6 7">
    <name type="scientific">Gordonia mangrovi</name>
    <dbReference type="NCBI Taxonomy" id="2665643"/>
    <lineage>
        <taxon>Bacteria</taxon>
        <taxon>Bacillati</taxon>
        <taxon>Actinomycetota</taxon>
        <taxon>Actinomycetes</taxon>
        <taxon>Mycobacteriales</taxon>
        <taxon>Gordoniaceae</taxon>
        <taxon>Gordonia</taxon>
    </lineage>
</organism>
<dbReference type="InterPro" id="IPR012074">
    <property type="entry name" value="GAF_ANTAR"/>
</dbReference>
<keyword evidence="7" id="KW-1185">Reference proteome</keyword>
<dbReference type="GO" id="GO:0016301">
    <property type="term" value="F:kinase activity"/>
    <property type="evidence" value="ECO:0007669"/>
    <property type="project" value="UniProtKB-KW"/>
</dbReference>
<feature type="domain" description="ANTAR" evidence="5">
    <location>
        <begin position="178"/>
        <end position="239"/>
    </location>
</feature>
<dbReference type="Pfam" id="PF13185">
    <property type="entry name" value="GAF_2"/>
    <property type="match status" value="1"/>
</dbReference>
<evidence type="ECO:0000256" key="2">
    <source>
        <dbReference type="ARBA" id="ARBA00022777"/>
    </source>
</evidence>
<dbReference type="RefSeq" id="WP_160903796.1">
    <property type="nucleotide sequence ID" value="NZ_CP102850.1"/>
</dbReference>
<accession>A0A6L7GUD5</accession>
<protein>
    <submittedName>
        <fullName evidence="6">ANTAR domain-containing protein</fullName>
    </submittedName>
</protein>
<dbReference type="InterPro" id="IPR005561">
    <property type="entry name" value="ANTAR"/>
</dbReference>